<dbReference type="AlphaFoldDB" id="A0A511V1W3"/>
<dbReference type="OrthoDB" id="9794157at2"/>
<dbReference type="Proteomes" id="UP000321491">
    <property type="component" value="Unassembled WGS sequence"/>
</dbReference>
<dbReference type="PANTHER" id="PTHR43682">
    <property type="entry name" value="LACTATE UTILIZATION PROTEIN C"/>
    <property type="match status" value="1"/>
</dbReference>
<keyword evidence="4" id="KW-1185">Reference proteome</keyword>
<evidence type="ECO:0000259" key="2">
    <source>
        <dbReference type="Pfam" id="PF02589"/>
    </source>
</evidence>
<feature type="domain" description="LUD" evidence="2">
    <location>
        <begin position="53"/>
        <end position="233"/>
    </location>
</feature>
<accession>A0A511V1W3</accession>
<dbReference type="InterPro" id="IPR003741">
    <property type="entry name" value="LUD_dom"/>
</dbReference>
<dbReference type="SUPFAM" id="SSF100950">
    <property type="entry name" value="NagB/RpiA/CoA transferase-like"/>
    <property type="match status" value="1"/>
</dbReference>
<evidence type="ECO:0000313" key="3">
    <source>
        <dbReference type="EMBL" id="GEN31332.1"/>
    </source>
</evidence>
<gene>
    <name evidence="1 3" type="primary">lutC</name>
    <name evidence="3" type="ORF">CQU01_15700</name>
</gene>
<sequence>MTKIYNRDAFLENIARHLGRKRQTKKVERPNWHVSPQHSVLRGLSQDELVDILEKQCQEIHTAFKRTNIENLPKTLHDVLSTYKTKSMVVANDSRLKRFGLIPLFNSLKDEINIHLWEEANGKKNQLIAEQADVGISFSEITLAESGTVTLFINKNHGRSISLMPKSYIALIPKSTLVPRLTQATERIHNQVKNGEQVPSCISFVTGPSNSADIEMNLIVGVHGPMHATYIVIEDA</sequence>
<organism evidence="3 4">
    <name type="scientific">Cerasibacillus quisquiliarum</name>
    <dbReference type="NCBI Taxonomy" id="227865"/>
    <lineage>
        <taxon>Bacteria</taxon>
        <taxon>Bacillati</taxon>
        <taxon>Bacillota</taxon>
        <taxon>Bacilli</taxon>
        <taxon>Bacillales</taxon>
        <taxon>Bacillaceae</taxon>
        <taxon>Cerasibacillus</taxon>
    </lineage>
</organism>
<dbReference type="HAMAP" id="MF_02104">
    <property type="entry name" value="LutC"/>
    <property type="match status" value="1"/>
</dbReference>
<dbReference type="Gene3D" id="3.40.50.10420">
    <property type="entry name" value="NagB/RpiA/CoA transferase-like"/>
    <property type="match status" value="1"/>
</dbReference>
<dbReference type="EMBL" id="BJXW01000014">
    <property type="protein sequence ID" value="GEN31332.1"/>
    <property type="molecule type" value="Genomic_DNA"/>
</dbReference>
<name>A0A511V1W3_9BACI</name>
<reference evidence="3 4" key="1">
    <citation type="submission" date="2019-07" db="EMBL/GenBank/DDBJ databases">
        <title>Whole genome shotgun sequence of Cerasibacillus quisquiliarum NBRC 102429.</title>
        <authorList>
            <person name="Hosoyama A."/>
            <person name="Uohara A."/>
            <person name="Ohji S."/>
            <person name="Ichikawa N."/>
        </authorList>
    </citation>
    <scope>NUCLEOTIDE SEQUENCE [LARGE SCALE GENOMIC DNA]</scope>
    <source>
        <strain evidence="3 4">NBRC 102429</strain>
    </source>
</reference>
<proteinExistence type="inferred from homology"/>
<comment type="similarity">
    <text evidence="1">Belongs to the LutC/YkgG family.</text>
</comment>
<evidence type="ECO:0000256" key="1">
    <source>
        <dbReference type="HAMAP-Rule" id="MF_02104"/>
    </source>
</evidence>
<dbReference type="GO" id="GO:0006089">
    <property type="term" value="P:lactate metabolic process"/>
    <property type="evidence" value="ECO:0007669"/>
    <property type="project" value="UniProtKB-UniRule"/>
</dbReference>
<dbReference type="InterPro" id="IPR024185">
    <property type="entry name" value="FTHF_cligase-like_sf"/>
</dbReference>
<comment type="function">
    <text evidence="1">Is involved in L-lactate degradation and allows cells to grow with lactate as the sole carbon source.</text>
</comment>
<evidence type="ECO:0000313" key="4">
    <source>
        <dbReference type="Proteomes" id="UP000321491"/>
    </source>
</evidence>
<dbReference type="InterPro" id="IPR037171">
    <property type="entry name" value="NagB/RpiA_transferase-like"/>
</dbReference>
<protein>
    <recommendedName>
        <fullName evidence="1">Lactate utilization protein C</fullName>
    </recommendedName>
</protein>
<dbReference type="PANTHER" id="PTHR43682:SF1">
    <property type="entry name" value="LACTATE UTILIZATION PROTEIN C"/>
    <property type="match status" value="1"/>
</dbReference>
<dbReference type="RefSeq" id="WP_146937427.1">
    <property type="nucleotide sequence ID" value="NZ_BJXW01000014.1"/>
</dbReference>
<dbReference type="Pfam" id="PF02589">
    <property type="entry name" value="LUD_dom"/>
    <property type="match status" value="1"/>
</dbReference>
<dbReference type="InterPro" id="IPR022823">
    <property type="entry name" value="LutC"/>
</dbReference>
<comment type="caution">
    <text evidence="3">The sequence shown here is derived from an EMBL/GenBank/DDBJ whole genome shotgun (WGS) entry which is preliminary data.</text>
</comment>